<dbReference type="Proteomes" id="UP000198309">
    <property type="component" value="Unassembled WGS sequence"/>
</dbReference>
<protein>
    <submittedName>
        <fullName evidence="1">Uncharacterized protein</fullName>
    </submittedName>
</protein>
<dbReference type="EMBL" id="FNEC01000051">
    <property type="protein sequence ID" value="SDK77761.1"/>
    <property type="molecule type" value="Genomic_DNA"/>
</dbReference>
<keyword evidence="3" id="KW-1185">Reference proteome</keyword>
<dbReference type="Proteomes" id="UP000199693">
    <property type="component" value="Unassembled WGS sequence"/>
</dbReference>
<evidence type="ECO:0000313" key="2">
    <source>
        <dbReference type="EMBL" id="SNT54047.1"/>
    </source>
</evidence>
<sequence length="96" mass="10446">MEFCLNPPADWVGPVIKSRFMRLGGRKKLASDSHVPNPAWRPFSTTLAKRERKLASEAMSPLPLRPYRMSQGSVAQVFAVCGISAPSALSTSNSTV</sequence>
<organism evidence="1 4">
    <name type="scientific">Pseudomonas delhiensis</name>
    <dbReference type="NCBI Taxonomy" id="366289"/>
    <lineage>
        <taxon>Bacteria</taxon>
        <taxon>Pseudomonadati</taxon>
        <taxon>Pseudomonadota</taxon>
        <taxon>Gammaproteobacteria</taxon>
        <taxon>Pseudomonadales</taxon>
        <taxon>Pseudomonadaceae</taxon>
        <taxon>Pseudomonas</taxon>
    </lineage>
</organism>
<gene>
    <name evidence="1" type="ORF">SAMN05216189_105120</name>
    <name evidence="2" type="ORF">SAMN06295949_1465</name>
</gene>
<dbReference type="AlphaFoldDB" id="A0A239NGG6"/>
<accession>A0A239NGG6</accession>
<reference evidence="1 4" key="1">
    <citation type="submission" date="2016-10" db="EMBL/GenBank/DDBJ databases">
        <authorList>
            <person name="de Groot N.N."/>
        </authorList>
    </citation>
    <scope>NUCLEOTIDE SEQUENCE [LARGE SCALE GENOMIC DNA]</scope>
    <source>
        <strain evidence="1 4">CCM 7361</strain>
    </source>
</reference>
<proteinExistence type="predicted"/>
<name>A0A239NGG6_9PSED</name>
<evidence type="ECO:0000313" key="1">
    <source>
        <dbReference type="EMBL" id="SDK77761.1"/>
    </source>
</evidence>
<evidence type="ECO:0000313" key="4">
    <source>
        <dbReference type="Proteomes" id="UP000199693"/>
    </source>
</evidence>
<reference evidence="2 3" key="2">
    <citation type="submission" date="2017-06" db="EMBL/GenBank/DDBJ databases">
        <authorList>
            <person name="Varghese N."/>
            <person name="Submissions S."/>
        </authorList>
    </citation>
    <scope>NUCLEOTIDE SEQUENCE [LARGE SCALE GENOMIC DNA]</scope>
    <source>
        <strain evidence="2 3">RLD-1</strain>
    </source>
</reference>
<dbReference type="EMBL" id="FZPC01000046">
    <property type="protein sequence ID" value="SNT54047.1"/>
    <property type="molecule type" value="Genomic_DNA"/>
</dbReference>
<evidence type="ECO:0000313" key="3">
    <source>
        <dbReference type="Proteomes" id="UP000198309"/>
    </source>
</evidence>